<dbReference type="EMBL" id="JAOVZR010000001">
    <property type="protein sequence ID" value="MCY0149412.1"/>
    <property type="molecule type" value="Genomic_DNA"/>
</dbReference>
<dbReference type="Pfam" id="PF00892">
    <property type="entry name" value="EamA"/>
    <property type="match status" value="2"/>
</dbReference>
<feature type="transmembrane region" description="Helical" evidence="6">
    <location>
        <begin position="116"/>
        <end position="135"/>
    </location>
</feature>
<dbReference type="SUPFAM" id="SSF103481">
    <property type="entry name" value="Multidrug resistance efflux transporter EmrE"/>
    <property type="match status" value="2"/>
</dbReference>
<keyword evidence="9" id="KW-1185">Reference proteome</keyword>
<accession>A0ABT3ZC81</accession>
<dbReference type="PANTHER" id="PTHR42920">
    <property type="entry name" value="OS03G0707200 PROTEIN-RELATED"/>
    <property type="match status" value="1"/>
</dbReference>
<evidence type="ECO:0000256" key="1">
    <source>
        <dbReference type="ARBA" id="ARBA00004651"/>
    </source>
</evidence>
<keyword evidence="3 6" id="KW-0812">Transmembrane</keyword>
<dbReference type="InterPro" id="IPR037185">
    <property type="entry name" value="EmrE-like"/>
</dbReference>
<keyword evidence="2" id="KW-1003">Cell membrane</keyword>
<evidence type="ECO:0000256" key="5">
    <source>
        <dbReference type="ARBA" id="ARBA00023136"/>
    </source>
</evidence>
<feature type="transmembrane region" description="Helical" evidence="6">
    <location>
        <begin position="279"/>
        <end position="299"/>
    </location>
</feature>
<evidence type="ECO:0000256" key="6">
    <source>
        <dbReference type="SAM" id="Phobius"/>
    </source>
</evidence>
<feature type="transmembrane region" description="Helical" evidence="6">
    <location>
        <begin position="52"/>
        <end position="71"/>
    </location>
</feature>
<feature type="domain" description="EamA" evidence="7">
    <location>
        <begin position="169"/>
        <end position="294"/>
    </location>
</feature>
<organism evidence="8 9">
    <name type="scientific">Hoeflea algicola</name>
    <dbReference type="NCBI Taxonomy" id="2983763"/>
    <lineage>
        <taxon>Bacteria</taxon>
        <taxon>Pseudomonadati</taxon>
        <taxon>Pseudomonadota</taxon>
        <taxon>Alphaproteobacteria</taxon>
        <taxon>Hyphomicrobiales</taxon>
        <taxon>Rhizobiaceae</taxon>
        <taxon>Hoeflea</taxon>
    </lineage>
</organism>
<feature type="transmembrane region" description="Helical" evidence="6">
    <location>
        <begin position="199"/>
        <end position="219"/>
    </location>
</feature>
<reference evidence="8" key="1">
    <citation type="submission" date="2022-10" db="EMBL/GenBank/DDBJ databases">
        <title>Hoeflea sp. G2-23, isolated from marine algae.</title>
        <authorList>
            <person name="Kristyanto S."/>
            <person name="Kim J.M."/>
            <person name="Jeon C.O."/>
        </authorList>
    </citation>
    <scope>NUCLEOTIDE SEQUENCE</scope>
    <source>
        <strain evidence="8">G2-23</strain>
    </source>
</reference>
<dbReference type="RefSeq" id="WP_267654894.1">
    <property type="nucleotide sequence ID" value="NZ_JAOVZR010000001.1"/>
</dbReference>
<keyword evidence="4 6" id="KW-1133">Transmembrane helix</keyword>
<gene>
    <name evidence="8" type="ORF">OEG84_17285</name>
</gene>
<proteinExistence type="predicted"/>
<evidence type="ECO:0000256" key="3">
    <source>
        <dbReference type="ARBA" id="ARBA00022692"/>
    </source>
</evidence>
<feature type="domain" description="EamA" evidence="7">
    <location>
        <begin position="24"/>
        <end position="158"/>
    </location>
</feature>
<evidence type="ECO:0000256" key="2">
    <source>
        <dbReference type="ARBA" id="ARBA00022475"/>
    </source>
</evidence>
<feature type="transmembrane region" description="Helical" evidence="6">
    <location>
        <begin position="165"/>
        <end position="187"/>
    </location>
</feature>
<feature type="transmembrane region" description="Helical" evidence="6">
    <location>
        <begin position="27"/>
        <end position="46"/>
    </location>
</feature>
<keyword evidence="5 6" id="KW-0472">Membrane</keyword>
<evidence type="ECO:0000313" key="8">
    <source>
        <dbReference type="EMBL" id="MCY0149412.1"/>
    </source>
</evidence>
<evidence type="ECO:0000256" key="4">
    <source>
        <dbReference type="ARBA" id="ARBA00022989"/>
    </source>
</evidence>
<name>A0ABT3ZC81_9HYPH</name>
<feature type="transmembrane region" description="Helical" evidence="6">
    <location>
        <begin position="225"/>
        <end position="246"/>
    </location>
</feature>
<evidence type="ECO:0000313" key="9">
    <source>
        <dbReference type="Proteomes" id="UP001073227"/>
    </source>
</evidence>
<dbReference type="InterPro" id="IPR051258">
    <property type="entry name" value="Diverse_Substrate_Transporter"/>
</dbReference>
<feature type="transmembrane region" description="Helical" evidence="6">
    <location>
        <begin position="91"/>
        <end position="110"/>
    </location>
</feature>
<evidence type="ECO:0000259" key="7">
    <source>
        <dbReference type="Pfam" id="PF00892"/>
    </source>
</evidence>
<comment type="caution">
    <text evidence="8">The sequence shown here is derived from an EMBL/GenBank/DDBJ whole genome shotgun (WGS) entry which is preliminary data.</text>
</comment>
<comment type="subcellular location">
    <subcellularLocation>
        <location evidence="1">Cell membrane</location>
        <topology evidence="1">Multi-pass membrane protein</topology>
    </subcellularLocation>
</comment>
<sequence length="313" mass="32720">MTHAPAALMPVPGPAAPPVSEARRGGLLVFGAAMAWSFGGAIARGLEITDPWAIIAWRDFFATLLLMGFMLWRDGPAGTMRLFRSMGLPGLGVAFCVAIATTSFVVALGYTTVANILLMQAGVPLIAALLGVVFLREAVDAVTWAAILMVIAGISVMVSDSFGTNISFIGDGLALTIAVVFAAATVITRRYSGVRMTPAACLGIMVGGFVAFLLSSGMRVGLSDLGLLVLFGALTLGLGMAMFVTGARLIPSALAALISTMEPAFGPVWVWLIHGEVPAPRTLVGGVVVFLALVGHILWQWRRSRRTALPLPN</sequence>
<feature type="transmembrane region" description="Helical" evidence="6">
    <location>
        <begin position="142"/>
        <end position="159"/>
    </location>
</feature>
<protein>
    <submittedName>
        <fullName evidence="8">DMT family transporter</fullName>
    </submittedName>
</protein>
<dbReference type="InterPro" id="IPR000620">
    <property type="entry name" value="EamA_dom"/>
</dbReference>
<feature type="transmembrane region" description="Helical" evidence="6">
    <location>
        <begin position="253"/>
        <end position="273"/>
    </location>
</feature>
<dbReference type="Proteomes" id="UP001073227">
    <property type="component" value="Unassembled WGS sequence"/>
</dbReference>
<dbReference type="PANTHER" id="PTHR42920:SF5">
    <property type="entry name" value="EAMA DOMAIN-CONTAINING PROTEIN"/>
    <property type="match status" value="1"/>
</dbReference>